<dbReference type="AlphaFoldDB" id="A0A6F8PQ29"/>
<dbReference type="Pfam" id="PF00194">
    <property type="entry name" value="Carb_anhydrase"/>
    <property type="match status" value="1"/>
</dbReference>
<sequence length="337" mass="37161">MKYFQKTLISVALSALIFSPSIVFSADGHDPHPKSVTQPKMATAPLIDLGAEATGGATAAPAMAAPEPVAVKAPAPKPDAHAAKADGHDAPHAEAHPPHWAYSGSEGPRYWGELAKEFGLCKTGKNQSPIDLKESIAVGTTGLSGFDVYYRDVPMKIVNNGHTIQVSLPLGSYIKIGDHRFELLQYHFHTPSEHQKNGFNYPMEVHLVHKDGDGNLAVIGVIFQEGKENEYLADMLMHLPKEVGKEQIVKTVTVNPSKMFPMNKQFFKYSGSLTTPPCSEGVYWMVFKEPVEVSPEQIQQMNEIMGENARPVQPQNSRSLLKSYPDRDAQNQMYEFY</sequence>
<organism evidence="10 11">
    <name type="scientific">Thiosulfativibrio zosterae</name>
    <dbReference type="NCBI Taxonomy" id="2675053"/>
    <lineage>
        <taxon>Bacteria</taxon>
        <taxon>Pseudomonadati</taxon>
        <taxon>Pseudomonadota</taxon>
        <taxon>Gammaproteobacteria</taxon>
        <taxon>Thiotrichales</taxon>
        <taxon>Piscirickettsiaceae</taxon>
        <taxon>Thiosulfativibrio</taxon>
    </lineage>
</organism>
<dbReference type="PANTHER" id="PTHR18952">
    <property type="entry name" value="CARBONIC ANHYDRASE"/>
    <property type="match status" value="1"/>
</dbReference>
<dbReference type="GO" id="GO:0008270">
    <property type="term" value="F:zinc ion binding"/>
    <property type="evidence" value="ECO:0007669"/>
    <property type="project" value="InterPro"/>
</dbReference>
<evidence type="ECO:0000256" key="1">
    <source>
        <dbReference type="ARBA" id="ARBA00010718"/>
    </source>
</evidence>
<dbReference type="KEGG" id="tzo:THMIRHAT_18460"/>
<dbReference type="InterPro" id="IPR036398">
    <property type="entry name" value="CA_dom_sf"/>
</dbReference>
<evidence type="ECO:0000256" key="4">
    <source>
        <dbReference type="ARBA" id="ARBA00022833"/>
    </source>
</evidence>
<dbReference type="SMART" id="SM01057">
    <property type="entry name" value="Carb_anhydrase"/>
    <property type="match status" value="1"/>
</dbReference>
<dbReference type="EMBL" id="AP021888">
    <property type="protein sequence ID" value="BBP44100.1"/>
    <property type="molecule type" value="Genomic_DNA"/>
</dbReference>
<evidence type="ECO:0000259" key="9">
    <source>
        <dbReference type="PROSITE" id="PS51144"/>
    </source>
</evidence>
<dbReference type="EC" id="4.2.1.1" evidence="2"/>
<dbReference type="InterPro" id="IPR001148">
    <property type="entry name" value="CA_dom"/>
</dbReference>
<keyword evidence="8" id="KW-0732">Signal</keyword>
<reference evidence="11" key="1">
    <citation type="submission" date="2019-11" db="EMBL/GenBank/DDBJ databases">
        <title>Isolation and characterization of two novel species in the genus Thiomicrorhabdus.</title>
        <authorList>
            <person name="Mochizuki J."/>
            <person name="Kojima H."/>
            <person name="Fukui M."/>
        </authorList>
    </citation>
    <scope>NUCLEOTIDE SEQUENCE [LARGE SCALE GENOMIC DNA]</scope>
    <source>
        <strain evidence="11">AkT22</strain>
    </source>
</reference>
<dbReference type="Gene3D" id="3.10.200.10">
    <property type="entry name" value="Alpha carbonic anhydrase"/>
    <property type="match status" value="1"/>
</dbReference>
<dbReference type="PANTHER" id="PTHR18952:SF265">
    <property type="entry name" value="CARBONIC ANHYDRASE"/>
    <property type="match status" value="1"/>
</dbReference>
<gene>
    <name evidence="10" type="ORF">THMIRHAT_18460</name>
</gene>
<evidence type="ECO:0000256" key="2">
    <source>
        <dbReference type="ARBA" id="ARBA00012925"/>
    </source>
</evidence>
<dbReference type="Proteomes" id="UP000501466">
    <property type="component" value="Chromosome"/>
</dbReference>
<feature type="signal peptide" evidence="8">
    <location>
        <begin position="1"/>
        <end position="25"/>
    </location>
</feature>
<dbReference type="CDD" id="cd03124">
    <property type="entry name" value="alpha_CA_prokaryotic_like"/>
    <property type="match status" value="1"/>
</dbReference>
<comment type="similarity">
    <text evidence="1">Belongs to the alpha-carbonic anhydrase family.</text>
</comment>
<evidence type="ECO:0000313" key="10">
    <source>
        <dbReference type="EMBL" id="BBP44100.1"/>
    </source>
</evidence>
<evidence type="ECO:0000256" key="7">
    <source>
        <dbReference type="SAM" id="MobiDB-lite"/>
    </source>
</evidence>
<proteinExistence type="inferred from homology"/>
<name>A0A6F8PQ29_9GAMM</name>
<protein>
    <recommendedName>
        <fullName evidence="2">carbonic anhydrase</fullName>
        <ecNumber evidence="2">4.2.1.1</ecNumber>
    </recommendedName>
</protein>
<keyword evidence="4" id="KW-0862">Zinc</keyword>
<feature type="compositionally biased region" description="Basic and acidic residues" evidence="7">
    <location>
        <begin position="78"/>
        <end position="97"/>
    </location>
</feature>
<keyword evidence="5" id="KW-0456">Lyase</keyword>
<keyword evidence="3" id="KW-0479">Metal-binding</keyword>
<keyword evidence="11" id="KW-1185">Reference proteome</keyword>
<feature type="chain" id="PRO_5026041917" description="carbonic anhydrase" evidence="8">
    <location>
        <begin position="26"/>
        <end position="337"/>
    </location>
</feature>
<evidence type="ECO:0000313" key="11">
    <source>
        <dbReference type="Proteomes" id="UP000501466"/>
    </source>
</evidence>
<evidence type="ECO:0000256" key="5">
    <source>
        <dbReference type="ARBA" id="ARBA00023239"/>
    </source>
</evidence>
<dbReference type="SUPFAM" id="SSF51069">
    <property type="entry name" value="Carbonic anhydrase"/>
    <property type="match status" value="1"/>
</dbReference>
<dbReference type="InterPro" id="IPR041891">
    <property type="entry name" value="Alpha_CA_prokaryot-like"/>
</dbReference>
<accession>A0A6F8PQ29</accession>
<evidence type="ECO:0000256" key="6">
    <source>
        <dbReference type="ARBA" id="ARBA00048348"/>
    </source>
</evidence>
<comment type="catalytic activity">
    <reaction evidence="6">
        <text>hydrogencarbonate + H(+) = CO2 + H2O</text>
        <dbReference type="Rhea" id="RHEA:10748"/>
        <dbReference type="ChEBI" id="CHEBI:15377"/>
        <dbReference type="ChEBI" id="CHEBI:15378"/>
        <dbReference type="ChEBI" id="CHEBI:16526"/>
        <dbReference type="ChEBI" id="CHEBI:17544"/>
        <dbReference type="EC" id="4.2.1.1"/>
    </reaction>
</comment>
<evidence type="ECO:0000256" key="8">
    <source>
        <dbReference type="SAM" id="SignalP"/>
    </source>
</evidence>
<feature type="domain" description="Alpha-carbonic anhydrase" evidence="9">
    <location>
        <begin position="98"/>
        <end position="324"/>
    </location>
</feature>
<dbReference type="GO" id="GO:0004089">
    <property type="term" value="F:carbonate dehydratase activity"/>
    <property type="evidence" value="ECO:0007669"/>
    <property type="project" value="UniProtKB-EC"/>
</dbReference>
<dbReference type="RefSeq" id="WP_173291850.1">
    <property type="nucleotide sequence ID" value="NZ_AP021888.1"/>
</dbReference>
<evidence type="ECO:0000256" key="3">
    <source>
        <dbReference type="ARBA" id="ARBA00022723"/>
    </source>
</evidence>
<dbReference type="PROSITE" id="PS51144">
    <property type="entry name" value="ALPHA_CA_2"/>
    <property type="match status" value="1"/>
</dbReference>
<feature type="region of interest" description="Disordered" evidence="7">
    <location>
        <begin position="73"/>
        <end position="97"/>
    </location>
</feature>
<dbReference type="InterPro" id="IPR023561">
    <property type="entry name" value="Carbonic_anhydrase_a-class"/>
</dbReference>